<evidence type="ECO:0000259" key="1">
    <source>
        <dbReference type="Pfam" id="PF20254"/>
    </source>
</evidence>
<reference evidence="2" key="1">
    <citation type="submission" date="2018-05" db="EMBL/GenBank/DDBJ databases">
        <authorList>
            <person name="Lanie J.A."/>
            <person name="Ng W.-L."/>
            <person name="Kazmierczak K.M."/>
            <person name="Andrzejewski T.M."/>
            <person name="Davidsen T.M."/>
            <person name="Wayne K.J."/>
            <person name="Tettelin H."/>
            <person name="Glass J.I."/>
            <person name="Rusch D."/>
            <person name="Podicherti R."/>
            <person name="Tsui H.-C.T."/>
            <person name="Winkler M.E."/>
        </authorList>
    </citation>
    <scope>NUCLEOTIDE SEQUENCE</scope>
</reference>
<dbReference type="Pfam" id="PF13385">
    <property type="entry name" value="Laminin_G_3"/>
    <property type="match status" value="1"/>
</dbReference>
<accession>A0A383AL10</accession>
<feature type="domain" description="N,N-dimethylformamidase beta subunit-like C-terminal" evidence="1">
    <location>
        <begin position="191"/>
        <end position="250"/>
    </location>
</feature>
<proteinExistence type="predicted"/>
<dbReference type="Gene3D" id="2.60.120.200">
    <property type="match status" value="1"/>
</dbReference>
<dbReference type="EMBL" id="UINC01193083">
    <property type="protein sequence ID" value="SVE08517.1"/>
    <property type="molecule type" value="Genomic_DNA"/>
</dbReference>
<dbReference type="InterPro" id="IPR013320">
    <property type="entry name" value="ConA-like_dom_sf"/>
</dbReference>
<name>A0A383AL10_9ZZZZ</name>
<dbReference type="AlphaFoldDB" id="A0A383AL10"/>
<dbReference type="InterPro" id="IPR046540">
    <property type="entry name" value="DMFA2_C"/>
</dbReference>
<feature type="non-terminal residue" evidence="2">
    <location>
        <position position="251"/>
    </location>
</feature>
<organism evidence="2">
    <name type="scientific">marine metagenome</name>
    <dbReference type="NCBI Taxonomy" id="408172"/>
    <lineage>
        <taxon>unclassified sequences</taxon>
        <taxon>metagenomes</taxon>
        <taxon>ecological metagenomes</taxon>
    </lineage>
</organism>
<feature type="non-terminal residue" evidence="2">
    <location>
        <position position="1"/>
    </location>
</feature>
<dbReference type="Pfam" id="PF20254">
    <property type="entry name" value="DMFA2_C"/>
    <property type="match status" value="1"/>
</dbReference>
<evidence type="ECO:0000313" key="2">
    <source>
        <dbReference type="EMBL" id="SVE08517.1"/>
    </source>
</evidence>
<gene>
    <name evidence="2" type="ORF">METZ01_LOCUS461371</name>
</gene>
<protein>
    <recommendedName>
        <fullName evidence="1">N,N-dimethylformamidase beta subunit-like C-terminal domain-containing protein</fullName>
    </recommendedName>
</protein>
<sequence>ASFSLTAWVYPTSHTGRVQVVASWADDTNEVLRLEIGEDWCLHGALRVGGTVHEVTADAEIRPGRWHFLGISFDSESRMLGTFSAARGASVFAVNRVPISESTVESAAGPLLIGAQRCEGVTLNAFNGKVGGISLHDSAFDDIDLSDLKNGAPPRGPRCEGAWDCSREISGNRVVDVSGRGRHGVTRNGPTRGVTGPNWRGSYDTVYAAAPERYNAVHLHEDDLEDADWTPTCDFTIPADARSGIYAVRIR</sequence>
<dbReference type="SUPFAM" id="SSF49899">
    <property type="entry name" value="Concanavalin A-like lectins/glucanases"/>
    <property type="match status" value="1"/>
</dbReference>